<organism evidence="2 3">
    <name type="scientific">Phytophthora megakarya</name>
    <dbReference type="NCBI Taxonomy" id="4795"/>
    <lineage>
        <taxon>Eukaryota</taxon>
        <taxon>Sar</taxon>
        <taxon>Stramenopiles</taxon>
        <taxon>Oomycota</taxon>
        <taxon>Peronosporomycetes</taxon>
        <taxon>Peronosporales</taxon>
        <taxon>Peronosporaceae</taxon>
        <taxon>Phytophthora</taxon>
    </lineage>
</organism>
<feature type="transmembrane region" description="Helical" evidence="1">
    <location>
        <begin position="169"/>
        <end position="192"/>
    </location>
</feature>
<name>A0A225W5Q2_9STRA</name>
<gene>
    <name evidence="2" type="ORF">PHMEG_00014326</name>
</gene>
<dbReference type="AlphaFoldDB" id="A0A225W5Q2"/>
<sequence>MESVGRMLVEGVERCATSLITAIPWCYWTIRTYWRELGCALVGALLWTITQPLRSVAGRFSTATSMFVDKWMETSLMCFHRYRRYIGKSSVRNKPRCVRYWIMFEAFWVTPLVVLEARREHEDGLGRLLHKLITLYGVFLPNLVKYSWTSARKYGNGIRMEWRRSSSRAWCACKWAWTLSYVLVFGRLYLIIFSYDLL</sequence>
<feature type="transmembrane region" description="Helical" evidence="1">
    <location>
        <begin position="98"/>
        <end position="117"/>
    </location>
</feature>
<reference evidence="3" key="1">
    <citation type="submission" date="2017-03" db="EMBL/GenBank/DDBJ databases">
        <title>Phytopthora megakarya and P. palmivora, two closely related causual agents of cacao black pod achieved similar genome size and gene model numbers by different mechanisms.</title>
        <authorList>
            <person name="Ali S."/>
            <person name="Shao J."/>
            <person name="Larry D.J."/>
            <person name="Kronmiller B."/>
            <person name="Shen D."/>
            <person name="Strem M.D."/>
            <person name="Melnick R.L."/>
            <person name="Guiltinan M.J."/>
            <person name="Tyler B.M."/>
            <person name="Meinhardt L.W."/>
            <person name="Bailey B.A."/>
        </authorList>
    </citation>
    <scope>NUCLEOTIDE SEQUENCE [LARGE SCALE GENOMIC DNA]</scope>
    <source>
        <strain evidence="3">zdho120</strain>
    </source>
</reference>
<dbReference type="OrthoDB" id="127721at2759"/>
<proteinExistence type="predicted"/>
<evidence type="ECO:0000256" key="1">
    <source>
        <dbReference type="SAM" id="Phobius"/>
    </source>
</evidence>
<dbReference type="Proteomes" id="UP000198211">
    <property type="component" value="Unassembled WGS sequence"/>
</dbReference>
<comment type="caution">
    <text evidence="2">The sequence shown here is derived from an EMBL/GenBank/DDBJ whole genome shotgun (WGS) entry which is preliminary data.</text>
</comment>
<keyword evidence="1" id="KW-0812">Transmembrane</keyword>
<keyword evidence="1" id="KW-0472">Membrane</keyword>
<dbReference type="EMBL" id="NBNE01001828">
    <property type="protein sequence ID" value="OWZ12499.1"/>
    <property type="molecule type" value="Genomic_DNA"/>
</dbReference>
<keyword evidence="3" id="KW-1185">Reference proteome</keyword>
<keyword evidence="1" id="KW-1133">Transmembrane helix</keyword>
<accession>A0A225W5Q2</accession>
<evidence type="ECO:0000313" key="2">
    <source>
        <dbReference type="EMBL" id="OWZ12499.1"/>
    </source>
</evidence>
<feature type="transmembrane region" description="Helical" evidence="1">
    <location>
        <begin position="129"/>
        <end position="148"/>
    </location>
</feature>
<evidence type="ECO:0000313" key="3">
    <source>
        <dbReference type="Proteomes" id="UP000198211"/>
    </source>
</evidence>
<protein>
    <submittedName>
        <fullName evidence="2">Uncharacterized protein</fullName>
    </submittedName>
</protein>